<keyword evidence="2" id="KW-1185">Reference proteome</keyword>
<dbReference type="Pfam" id="PF13376">
    <property type="entry name" value="OmdA"/>
    <property type="match status" value="1"/>
</dbReference>
<evidence type="ECO:0000313" key="1">
    <source>
        <dbReference type="EMBL" id="GAA1592198.1"/>
    </source>
</evidence>
<evidence type="ECO:0000313" key="2">
    <source>
        <dbReference type="Proteomes" id="UP001500393"/>
    </source>
</evidence>
<accession>A0ABP4PVF1</accession>
<gene>
    <name evidence="1" type="ORF">GCM10009789_52870</name>
</gene>
<dbReference type="EMBL" id="BAAAOS010000038">
    <property type="protein sequence ID" value="GAA1592198.1"/>
    <property type="molecule type" value="Genomic_DNA"/>
</dbReference>
<comment type="caution">
    <text evidence="1">The sequence shown here is derived from an EMBL/GenBank/DDBJ whole genome shotgun (WGS) entry which is preliminary data.</text>
</comment>
<name>A0ABP4PVF1_9ACTN</name>
<protein>
    <submittedName>
        <fullName evidence="1">YdeI/OmpD-associated family protein</fullName>
    </submittedName>
</protein>
<dbReference type="Proteomes" id="UP001500393">
    <property type="component" value="Unassembled WGS sequence"/>
</dbReference>
<dbReference type="RefSeq" id="WP_344218468.1">
    <property type="nucleotide sequence ID" value="NZ_BAAAOS010000038.1"/>
</dbReference>
<proteinExistence type="predicted"/>
<reference evidence="2" key="1">
    <citation type="journal article" date="2019" name="Int. J. Syst. Evol. Microbiol.">
        <title>The Global Catalogue of Microorganisms (GCM) 10K type strain sequencing project: providing services to taxonomists for standard genome sequencing and annotation.</title>
        <authorList>
            <consortium name="The Broad Institute Genomics Platform"/>
            <consortium name="The Broad Institute Genome Sequencing Center for Infectious Disease"/>
            <person name="Wu L."/>
            <person name="Ma J."/>
        </authorList>
    </citation>
    <scope>NUCLEOTIDE SEQUENCE [LARGE SCALE GENOMIC DNA]</scope>
    <source>
        <strain evidence="2">JCM 14969</strain>
    </source>
</reference>
<organism evidence="1 2">
    <name type="scientific">Kribbella sancticallisti</name>
    <dbReference type="NCBI Taxonomy" id="460087"/>
    <lineage>
        <taxon>Bacteria</taxon>
        <taxon>Bacillati</taxon>
        <taxon>Actinomycetota</taxon>
        <taxon>Actinomycetes</taxon>
        <taxon>Propionibacteriales</taxon>
        <taxon>Kribbellaceae</taxon>
        <taxon>Kribbella</taxon>
    </lineage>
</organism>
<sequence>MSTQVKTPQVVTDDEAFEPATVEEWREWLAANGRTQRSVWLIVHRKGSATGIDLATAVEHALCFGWIDSKTLRRDGQSTYQTFTPRNPRSTWSQVNRDRVEKLLAEGLMEAPGRELIDLARRIGTWDCLAEAQNGIIPADLQLELDQNEAAATHFAAFPPSSKRRILEWIALAKRPETRLRRIDQTVTLATVNQRANHSR</sequence>